<dbReference type="Proteomes" id="UP001202328">
    <property type="component" value="Unassembled WGS sequence"/>
</dbReference>
<feature type="region of interest" description="Disordered" evidence="1">
    <location>
        <begin position="30"/>
        <end position="50"/>
    </location>
</feature>
<organism evidence="2 3">
    <name type="scientific">Papaver atlanticum</name>
    <dbReference type="NCBI Taxonomy" id="357466"/>
    <lineage>
        <taxon>Eukaryota</taxon>
        <taxon>Viridiplantae</taxon>
        <taxon>Streptophyta</taxon>
        <taxon>Embryophyta</taxon>
        <taxon>Tracheophyta</taxon>
        <taxon>Spermatophyta</taxon>
        <taxon>Magnoliopsida</taxon>
        <taxon>Ranunculales</taxon>
        <taxon>Papaveraceae</taxon>
        <taxon>Papaveroideae</taxon>
        <taxon>Papaver</taxon>
    </lineage>
</organism>
<comment type="caution">
    <text evidence="2">The sequence shown here is derived from an EMBL/GenBank/DDBJ whole genome shotgun (WGS) entry which is preliminary data.</text>
</comment>
<name>A0AAD4RY75_9MAGN</name>
<evidence type="ECO:0000313" key="3">
    <source>
        <dbReference type="Proteomes" id="UP001202328"/>
    </source>
</evidence>
<accession>A0AAD4RY75</accession>
<evidence type="ECO:0000256" key="1">
    <source>
        <dbReference type="SAM" id="MobiDB-lite"/>
    </source>
</evidence>
<keyword evidence="3" id="KW-1185">Reference proteome</keyword>
<dbReference type="AlphaFoldDB" id="A0AAD4RY75"/>
<sequence length="153" mass="15984">MALGVSKLTQVFPTVEPLVLEAPHGLATLEKNGKDQSDLSNGKFNRGGTEGLTAAKGLARVNDGGVLVADLNKGEVTHGPEYEHVEIAGGSVSDERISQVDTNKGQVTTSENAKVNFPGVANVNTGTSIGVNVKNEKVSKDVPVEKKSNGNYK</sequence>
<protein>
    <submittedName>
        <fullName evidence="2">Uncharacterized protein</fullName>
    </submittedName>
</protein>
<dbReference type="EMBL" id="JAJJMB010017052">
    <property type="protein sequence ID" value="KAI3842718.1"/>
    <property type="molecule type" value="Genomic_DNA"/>
</dbReference>
<reference evidence="2" key="1">
    <citation type="submission" date="2022-04" db="EMBL/GenBank/DDBJ databases">
        <title>A functionally conserved STORR gene fusion in Papaver species that diverged 16.8 million years ago.</title>
        <authorList>
            <person name="Catania T."/>
        </authorList>
    </citation>
    <scope>NUCLEOTIDE SEQUENCE</scope>
    <source>
        <strain evidence="2">S-188037</strain>
    </source>
</reference>
<evidence type="ECO:0000313" key="2">
    <source>
        <dbReference type="EMBL" id="KAI3842718.1"/>
    </source>
</evidence>
<gene>
    <name evidence="2" type="ORF">MKW98_015385</name>
</gene>
<proteinExistence type="predicted"/>